<dbReference type="Gene3D" id="2.30.42.10">
    <property type="match status" value="6"/>
</dbReference>
<dbReference type="SMART" id="SM00228">
    <property type="entry name" value="PDZ"/>
    <property type="match status" value="6"/>
</dbReference>
<comment type="subcellular location">
    <subcellularLocation>
        <location evidence="1">Cytoplasm</location>
    </subcellularLocation>
</comment>
<dbReference type="Pfam" id="PF00595">
    <property type="entry name" value="PDZ"/>
    <property type="match status" value="5"/>
</dbReference>
<keyword evidence="2" id="KW-0963">Cytoplasm</keyword>
<protein>
    <submittedName>
        <fullName evidence="6">Glutamate receptor interacting protein 2</fullName>
    </submittedName>
</protein>
<dbReference type="CDD" id="cd06682">
    <property type="entry name" value="PDZ5_GRIP1-2-like"/>
    <property type="match status" value="1"/>
</dbReference>
<dbReference type="CDD" id="cd06683">
    <property type="entry name" value="PDZ6_GRIP1-2-like"/>
    <property type="match status" value="1"/>
</dbReference>
<feature type="domain" description="PDZ" evidence="5">
    <location>
        <begin position="414"/>
        <end position="489"/>
    </location>
</feature>
<reference evidence="6" key="2">
    <citation type="submission" date="2025-08" db="UniProtKB">
        <authorList>
            <consortium name="Ensembl"/>
        </authorList>
    </citation>
    <scope>IDENTIFICATION</scope>
</reference>
<feature type="domain" description="PDZ" evidence="5">
    <location>
        <begin position="515"/>
        <end position="599"/>
    </location>
</feature>
<feature type="compositionally biased region" description="Polar residues" evidence="4">
    <location>
        <begin position="344"/>
        <end position="355"/>
    </location>
</feature>
<evidence type="ECO:0000313" key="6">
    <source>
        <dbReference type="Ensembl" id="ENSAMEP00000035439.1"/>
    </source>
</evidence>
<dbReference type="FunFam" id="2.30.42.10:FF:000031">
    <property type="entry name" value="Glutamate receptor interacting protein 1"/>
    <property type="match status" value="1"/>
</dbReference>
<accession>A0A7N5K614</accession>
<dbReference type="FunFam" id="2.30.42.10:FF:000025">
    <property type="entry name" value="Glutamate receptor interacting protein 1"/>
    <property type="match status" value="1"/>
</dbReference>
<dbReference type="Pfam" id="PF17820">
    <property type="entry name" value="PDZ_6"/>
    <property type="match status" value="1"/>
</dbReference>
<feature type="domain" description="PDZ" evidence="5">
    <location>
        <begin position="148"/>
        <end position="234"/>
    </location>
</feature>
<dbReference type="Proteomes" id="UP000008912">
    <property type="component" value="Unassembled WGS sequence"/>
</dbReference>
<feature type="region of interest" description="Disordered" evidence="4">
    <location>
        <begin position="858"/>
        <end position="885"/>
    </location>
</feature>
<dbReference type="PROSITE" id="PS50106">
    <property type="entry name" value="PDZ"/>
    <property type="match status" value="6"/>
</dbReference>
<dbReference type="FunFam" id="2.30.42.10:FF:000023">
    <property type="entry name" value="Glutamate receptor interacting protein 1"/>
    <property type="match status" value="1"/>
</dbReference>
<dbReference type="SUPFAM" id="SSF50156">
    <property type="entry name" value="PDZ domain-like"/>
    <property type="match status" value="6"/>
</dbReference>
<dbReference type="Ensembl" id="ENSAMET00000044600.1">
    <property type="protein sequence ID" value="ENSAMEP00000035439.1"/>
    <property type="gene ID" value="ENSAMEG00000009300.2"/>
</dbReference>
<dbReference type="CDD" id="cd06686">
    <property type="entry name" value="PDZ4_GRIP1-2-like"/>
    <property type="match status" value="1"/>
</dbReference>
<reference evidence="6" key="3">
    <citation type="submission" date="2025-09" db="UniProtKB">
        <authorList>
            <consortium name="Ensembl"/>
        </authorList>
    </citation>
    <scope>IDENTIFICATION</scope>
</reference>
<name>A0A7N5K614_AILME</name>
<sequence>MLCGLSRETPGEADDGPYCKGGKDVGGTDVALACRRQSIPEEFCGVTVVELIKKEGSTLGLTISGGTDKDGKPRVSNLRPGGLAARSDLLNVGDYIRSVNGIHLTRLRHDEIITLLKNVGERVVLEVEYELPPPAPENNAGITTKTADVSLYKEGNSFGFVLRGGAHEDVHKSRPLVLTYVRPGGPADREGSLKVGDRLLSVDGIPLYGASHATALATLQQCSHEALFQVEYDVAIPDTVANASGPLVVEITKTPGSALGISLTTGSHRNKPVITIDRIKPASVVDRSGALHAGDHILSIDGTSTEHCSLLEATKLLASVAEKVRLEILPAPQSRRPLKPSEAALSSTPFSSPTMNHAFPCTNPSTLPRGSHPMSPRTTMGRRRQRRKEHKSSLSLASSTVGPGGQIVHTETTEVVLCGDPLSGFGLQLQGGIFATETLSSPPLVRFIEPDSPAERCGLLQVGDRVLSINGIATEDGTMEEANQLLRDAALAHKVVLEVEFDVAESVIPSSGTFHVKLPKRRGVELGITIGSTSRKRGEPPIISDIKKGSVAHRTGTLEPGDKLLAIDNIRLDNCPMEDAVQILRQCEDLVKLKIRKDEDNSDEQETTGAISYTVELKRYGGPLGITISGTEEPFDPIVISGLTKRGLAERTGAIHVGDRILAINSVSLKGRPLSEAIHLLQVAGETVTLKIKKQLDRPLPRRKSGSLSEASDADKDPAEALEGGPPAAWFSPAVPSVDSAVESWDSSATEGGFGGPGSYTPQAVARGVTPQEWRPSRLRSSPPPTEPRRTSYTPATTDESFPEEEEEEDWESRTRSVVGKPRGRRQSWSPGEDGLGVPVPQRWGLWRSLVWLPRRAAPGRGEEASGRAASARPRRGRGPSGGEGVESVCLSSLVICSQNSSELEPHPPDLAQMARWPPARALGSQASALAVDVVGLGALALKAPASALEEAPVGSRPCGGMLLPPGPSCPSGVCALD</sequence>
<evidence type="ECO:0000259" key="5">
    <source>
        <dbReference type="PROSITE" id="PS50106"/>
    </source>
</evidence>
<dbReference type="CDD" id="cd06681">
    <property type="entry name" value="PDZ2_GRIP1-2-like"/>
    <property type="match status" value="1"/>
</dbReference>
<feature type="domain" description="PDZ" evidence="5">
    <location>
        <begin position="248"/>
        <end position="332"/>
    </location>
</feature>
<dbReference type="InterPro" id="IPR043545">
    <property type="entry name" value="GRIP1/2"/>
</dbReference>
<evidence type="ECO:0000256" key="4">
    <source>
        <dbReference type="SAM" id="MobiDB-lite"/>
    </source>
</evidence>
<dbReference type="FunFam" id="2.30.42.10:FF:000021">
    <property type="entry name" value="Glutamate receptor interacting protein 1"/>
    <property type="match status" value="1"/>
</dbReference>
<evidence type="ECO:0000313" key="7">
    <source>
        <dbReference type="Proteomes" id="UP000008912"/>
    </source>
</evidence>
<organism evidence="6 7">
    <name type="scientific">Ailuropoda melanoleuca</name>
    <name type="common">Giant panda</name>
    <dbReference type="NCBI Taxonomy" id="9646"/>
    <lineage>
        <taxon>Eukaryota</taxon>
        <taxon>Metazoa</taxon>
        <taxon>Chordata</taxon>
        <taxon>Craniata</taxon>
        <taxon>Vertebrata</taxon>
        <taxon>Euteleostomi</taxon>
        <taxon>Mammalia</taxon>
        <taxon>Eutheria</taxon>
        <taxon>Laurasiatheria</taxon>
        <taxon>Carnivora</taxon>
        <taxon>Caniformia</taxon>
        <taxon>Ursidae</taxon>
        <taxon>Ailuropoda</taxon>
    </lineage>
</organism>
<dbReference type="FunFam" id="2.30.42.10:FF:000022">
    <property type="entry name" value="Glutamate receptor interacting protein 1"/>
    <property type="match status" value="1"/>
</dbReference>
<dbReference type="PANTHER" id="PTHR46227:SF4">
    <property type="entry name" value="GLUTAMATE RECEPTOR-INTERACTING PROTEIN 2"/>
    <property type="match status" value="1"/>
</dbReference>
<dbReference type="PANTHER" id="PTHR46227">
    <property type="entry name" value="GLUTAMATE RECEPTOR-INTERACTING PROTEIN GRIP"/>
    <property type="match status" value="1"/>
</dbReference>
<keyword evidence="7" id="KW-1185">Reference proteome</keyword>
<dbReference type="CDD" id="cd06684">
    <property type="entry name" value="PDZ3_GRIP1-2-like"/>
    <property type="match status" value="1"/>
</dbReference>
<dbReference type="InterPro" id="IPR001478">
    <property type="entry name" value="PDZ"/>
</dbReference>
<dbReference type="CDD" id="cd06687">
    <property type="entry name" value="PDZ1_GRIP1-2-like"/>
    <property type="match status" value="1"/>
</dbReference>
<dbReference type="GO" id="GO:0098887">
    <property type="term" value="P:neurotransmitter receptor transport, endosome to postsynaptic membrane"/>
    <property type="evidence" value="ECO:0007669"/>
    <property type="project" value="TreeGrafter"/>
</dbReference>
<evidence type="ECO:0000256" key="2">
    <source>
        <dbReference type="ARBA" id="ARBA00022490"/>
    </source>
</evidence>
<dbReference type="GO" id="GO:0005737">
    <property type="term" value="C:cytoplasm"/>
    <property type="evidence" value="ECO:0007669"/>
    <property type="project" value="UniProtKB-SubCell"/>
</dbReference>
<feature type="compositionally biased region" description="Basic residues" evidence="4">
    <location>
        <begin position="380"/>
        <end position="390"/>
    </location>
</feature>
<reference evidence="6 7" key="1">
    <citation type="journal article" date="2010" name="Nature">
        <title>The sequence and de novo assembly of the giant panda genome.</title>
        <authorList>
            <person name="Li R."/>
            <person name="Fan W."/>
            <person name="Tian G."/>
            <person name="Zhu H."/>
            <person name="He L."/>
            <person name="Cai J."/>
            <person name="Huang Q."/>
            <person name="Cai Q."/>
            <person name="Li B."/>
            <person name="Bai Y."/>
            <person name="Zhang Z."/>
            <person name="Zhang Y."/>
            <person name="Wang W."/>
            <person name="Li J."/>
            <person name="Wei F."/>
            <person name="Li H."/>
            <person name="Jian M."/>
            <person name="Li J."/>
            <person name="Zhang Z."/>
            <person name="Nielsen R."/>
            <person name="Li D."/>
            <person name="Gu W."/>
            <person name="Yang Z."/>
            <person name="Xuan Z."/>
            <person name="Ryder O.A."/>
            <person name="Leung F.C."/>
            <person name="Zhou Y."/>
            <person name="Cao J."/>
            <person name="Sun X."/>
            <person name="Fu Y."/>
            <person name="Fang X."/>
            <person name="Guo X."/>
            <person name="Wang B."/>
            <person name="Hou R."/>
            <person name="Shen F."/>
            <person name="Mu B."/>
            <person name="Ni P."/>
            <person name="Lin R."/>
            <person name="Qian W."/>
            <person name="Wang G."/>
            <person name="Yu C."/>
            <person name="Nie W."/>
            <person name="Wang J."/>
            <person name="Wu Z."/>
            <person name="Liang H."/>
            <person name="Min J."/>
            <person name="Wu Q."/>
            <person name="Cheng S."/>
            <person name="Ruan J."/>
            <person name="Wang M."/>
            <person name="Shi Z."/>
            <person name="Wen M."/>
            <person name="Liu B."/>
            <person name="Ren X."/>
            <person name="Zheng H."/>
            <person name="Dong D."/>
            <person name="Cook K."/>
            <person name="Shan G."/>
            <person name="Zhang H."/>
            <person name="Kosiol C."/>
            <person name="Xie X."/>
            <person name="Lu Z."/>
            <person name="Zheng H."/>
            <person name="Li Y."/>
            <person name="Steiner C.C."/>
            <person name="Lam T.T."/>
            <person name="Lin S."/>
            <person name="Zhang Q."/>
            <person name="Li G."/>
            <person name="Tian J."/>
            <person name="Gong T."/>
            <person name="Liu H."/>
            <person name="Zhang D."/>
            <person name="Fang L."/>
            <person name="Ye C."/>
            <person name="Zhang J."/>
            <person name="Hu W."/>
            <person name="Xu A."/>
            <person name="Ren Y."/>
            <person name="Zhang G."/>
            <person name="Bruford M.W."/>
            <person name="Li Q."/>
            <person name="Ma L."/>
            <person name="Guo Y."/>
            <person name="An N."/>
            <person name="Hu Y."/>
            <person name="Zheng Y."/>
            <person name="Shi Y."/>
            <person name="Li Z."/>
            <person name="Liu Q."/>
            <person name="Chen Y."/>
            <person name="Zhao J."/>
            <person name="Qu N."/>
            <person name="Zhao S."/>
            <person name="Tian F."/>
            <person name="Wang X."/>
            <person name="Wang H."/>
            <person name="Xu L."/>
            <person name="Liu X."/>
            <person name="Vinar T."/>
            <person name="Wang Y."/>
            <person name="Lam T.W."/>
            <person name="Yiu S.M."/>
            <person name="Liu S."/>
            <person name="Zhang H."/>
            <person name="Li D."/>
            <person name="Huang Y."/>
            <person name="Wang X."/>
            <person name="Yang G."/>
            <person name="Jiang Z."/>
            <person name="Wang J."/>
            <person name="Qin N."/>
            <person name="Li L."/>
            <person name="Li J."/>
            <person name="Bolund L."/>
            <person name="Kristiansen K."/>
            <person name="Wong G.K."/>
            <person name="Olson M."/>
            <person name="Zhang X."/>
            <person name="Li S."/>
            <person name="Yang H."/>
            <person name="Wang J."/>
            <person name="Wang J."/>
        </authorList>
    </citation>
    <scope>NUCLEOTIDE SEQUENCE [LARGE SCALE GENOMIC DNA]</scope>
</reference>
<dbReference type="AlphaFoldDB" id="A0A7N5K614"/>
<proteinExistence type="predicted"/>
<keyword evidence="3" id="KW-0677">Repeat</keyword>
<feature type="region of interest" description="Disordered" evidence="4">
    <location>
        <begin position="696"/>
        <end position="838"/>
    </location>
</feature>
<feature type="region of interest" description="Disordered" evidence="4">
    <location>
        <begin position="335"/>
        <end position="405"/>
    </location>
</feature>
<evidence type="ECO:0000256" key="3">
    <source>
        <dbReference type="ARBA" id="ARBA00022737"/>
    </source>
</evidence>
<dbReference type="GeneTree" id="ENSGT00940000155615"/>
<dbReference type="InterPro" id="IPR036034">
    <property type="entry name" value="PDZ_sf"/>
</dbReference>
<feature type="domain" description="PDZ" evidence="5">
    <location>
        <begin position="614"/>
        <end position="696"/>
    </location>
</feature>
<dbReference type="InterPro" id="IPR041489">
    <property type="entry name" value="PDZ_6"/>
</dbReference>
<gene>
    <name evidence="6" type="primary">GRIP2</name>
</gene>
<feature type="domain" description="PDZ" evidence="5">
    <location>
        <begin position="48"/>
        <end position="131"/>
    </location>
</feature>
<evidence type="ECO:0000256" key="1">
    <source>
        <dbReference type="ARBA" id="ARBA00004496"/>
    </source>
</evidence>
<feature type="compositionally biased region" description="Acidic residues" evidence="4">
    <location>
        <begin position="801"/>
        <end position="811"/>
    </location>
</feature>
<dbReference type="FunFam" id="2.30.42.10:FF:000034">
    <property type="entry name" value="Glutamate receptor interacting protein 1"/>
    <property type="match status" value="1"/>
</dbReference>